<dbReference type="InterPro" id="IPR036390">
    <property type="entry name" value="WH_DNA-bd_sf"/>
</dbReference>
<dbReference type="Proteomes" id="UP001220395">
    <property type="component" value="Chromosome"/>
</dbReference>
<dbReference type="RefSeq" id="WP_273690571.1">
    <property type="nucleotide sequence ID" value="NZ_CP117411.1"/>
</dbReference>
<evidence type="ECO:0000313" key="2">
    <source>
        <dbReference type="Proteomes" id="UP001220395"/>
    </source>
</evidence>
<accession>A0ABY7TP95</accession>
<keyword evidence="2" id="KW-1185">Reference proteome</keyword>
<sequence length="143" mass="15364">MTAQPPHPADLLRRAITLCEAVADRIAPLPAIGHFAADPVEIANRLLRIRRRREAVLGKGLFADPAWDMLLDLFVAEAAGRRISVSSACLASAVPPTTALRHLVLLEARGLIERRPAKADGRRINVALSPSALAELSALLTDI</sequence>
<proteinExistence type="predicted"/>
<gene>
    <name evidence="1" type="ORF">PQ455_07505</name>
</gene>
<evidence type="ECO:0008006" key="3">
    <source>
        <dbReference type="Google" id="ProtNLM"/>
    </source>
</evidence>
<evidence type="ECO:0000313" key="1">
    <source>
        <dbReference type="EMBL" id="WCT75052.1"/>
    </source>
</evidence>
<protein>
    <recommendedName>
        <fullName evidence="3">HTH marR-type domain-containing protein</fullName>
    </recommendedName>
</protein>
<dbReference type="InterPro" id="IPR023187">
    <property type="entry name" value="Tscrpt_reg_MarR-type_CS"/>
</dbReference>
<dbReference type="Gene3D" id="1.10.10.10">
    <property type="entry name" value="Winged helix-like DNA-binding domain superfamily/Winged helix DNA-binding domain"/>
    <property type="match status" value="1"/>
</dbReference>
<reference evidence="1 2" key="1">
    <citation type="submission" date="2023-02" db="EMBL/GenBank/DDBJ databases">
        <title>Genome sequence of Sphingomonas naphthae.</title>
        <authorList>
            <person name="Kim S."/>
            <person name="Heo J."/>
            <person name="Kwon S.-W."/>
        </authorList>
    </citation>
    <scope>NUCLEOTIDE SEQUENCE [LARGE SCALE GENOMIC DNA]</scope>
    <source>
        <strain evidence="1 2">KACC 18716</strain>
    </source>
</reference>
<dbReference type="EMBL" id="CP117411">
    <property type="protein sequence ID" value="WCT75052.1"/>
    <property type="molecule type" value="Genomic_DNA"/>
</dbReference>
<dbReference type="SUPFAM" id="SSF46785">
    <property type="entry name" value="Winged helix' DNA-binding domain"/>
    <property type="match status" value="1"/>
</dbReference>
<organism evidence="1 2">
    <name type="scientific">Sphingomonas naphthae</name>
    <dbReference type="NCBI Taxonomy" id="1813468"/>
    <lineage>
        <taxon>Bacteria</taxon>
        <taxon>Pseudomonadati</taxon>
        <taxon>Pseudomonadota</taxon>
        <taxon>Alphaproteobacteria</taxon>
        <taxon>Sphingomonadales</taxon>
        <taxon>Sphingomonadaceae</taxon>
        <taxon>Sphingomonas</taxon>
    </lineage>
</organism>
<dbReference type="PROSITE" id="PS01117">
    <property type="entry name" value="HTH_MARR_1"/>
    <property type="match status" value="1"/>
</dbReference>
<dbReference type="InterPro" id="IPR036388">
    <property type="entry name" value="WH-like_DNA-bd_sf"/>
</dbReference>
<name>A0ABY7TP95_9SPHN</name>